<comment type="similarity">
    <text evidence="2 9">Belongs to the glycosyl hydrolase 17 family.</text>
</comment>
<dbReference type="Pfam" id="PF00332">
    <property type="entry name" value="Glyco_hydro_17"/>
    <property type="match status" value="1"/>
</dbReference>
<dbReference type="PANTHER" id="PTHR32227">
    <property type="entry name" value="GLUCAN ENDO-1,3-BETA-GLUCOSIDASE BG1-RELATED-RELATED"/>
    <property type="match status" value="1"/>
</dbReference>
<evidence type="ECO:0000256" key="2">
    <source>
        <dbReference type="ARBA" id="ARBA00008773"/>
    </source>
</evidence>
<dbReference type="GO" id="GO:0006952">
    <property type="term" value="P:defense response"/>
    <property type="evidence" value="ECO:0007669"/>
    <property type="project" value="UniProtKB-KW"/>
</dbReference>
<dbReference type="Proteomes" id="UP000734854">
    <property type="component" value="Unassembled WGS sequence"/>
</dbReference>
<comment type="caution">
    <text evidence="14">The sequence shown here is derived from an EMBL/GenBank/DDBJ whole genome shotgun (WGS) entry which is preliminary data.</text>
</comment>
<dbReference type="EMBL" id="JACMSC010000021">
    <property type="protein sequence ID" value="KAG6471251.1"/>
    <property type="molecule type" value="Genomic_DNA"/>
</dbReference>
<gene>
    <name evidence="14" type="ORF">ZIOFF_072360</name>
</gene>
<dbReference type="EC" id="3.2.1.39" evidence="3"/>
<keyword evidence="5 10" id="KW-0378">Hydrolase</keyword>
<evidence type="ECO:0000256" key="7">
    <source>
        <dbReference type="ARBA" id="ARBA00023157"/>
    </source>
</evidence>
<evidence type="ECO:0000313" key="14">
    <source>
        <dbReference type="EMBL" id="KAG6471251.1"/>
    </source>
</evidence>
<accession>A0A8J5BFM9</accession>
<dbReference type="PROSITE" id="PS00587">
    <property type="entry name" value="GLYCOSYL_HYDROL_F17"/>
    <property type="match status" value="1"/>
</dbReference>
<feature type="chain" id="PRO_5035180171" description="glucan endo-1,3-beta-D-glucosidase" evidence="12">
    <location>
        <begin position="19"/>
        <end position="464"/>
    </location>
</feature>
<dbReference type="Pfam" id="PF07983">
    <property type="entry name" value="X8"/>
    <property type="match status" value="1"/>
</dbReference>
<evidence type="ECO:0000256" key="11">
    <source>
        <dbReference type="SAM" id="MobiDB-lite"/>
    </source>
</evidence>
<dbReference type="InterPro" id="IPR017853">
    <property type="entry name" value="GH"/>
</dbReference>
<dbReference type="FunFam" id="1.20.58.1040:FF:000003">
    <property type="entry name" value="glucan endo-1,3-beta-glucosidase 7"/>
    <property type="match status" value="1"/>
</dbReference>
<dbReference type="InterPro" id="IPR044965">
    <property type="entry name" value="Glyco_hydro_17_plant"/>
</dbReference>
<dbReference type="Gene3D" id="1.20.58.1040">
    <property type="match status" value="1"/>
</dbReference>
<dbReference type="InterPro" id="IPR012946">
    <property type="entry name" value="X8"/>
</dbReference>
<dbReference type="GO" id="GO:0042973">
    <property type="term" value="F:glucan endo-1,3-beta-D-glucosidase activity"/>
    <property type="evidence" value="ECO:0007669"/>
    <property type="project" value="UniProtKB-EC"/>
</dbReference>
<proteinExistence type="inferred from homology"/>
<evidence type="ECO:0000256" key="8">
    <source>
        <dbReference type="ARBA" id="ARBA00023295"/>
    </source>
</evidence>
<dbReference type="AlphaFoldDB" id="A0A8J5BFM9"/>
<evidence type="ECO:0000256" key="5">
    <source>
        <dbReference type="ARBA" id="ARBA00022801"/>
    </source>
</evidence>
<comment type="catalytic activity">
    <reaction evidence="1">
        <text>Hydrolysis of (1-&gt;3)-beta-D-glucosidic linkages in (1-&gt;3)-beta-D-glucans.</text>
        <dbReference type="EC" id="3.2.1.39"/>
    </reaction>
</comment>
<keyword evidence="7" id="KW-1015">Disulfide bond</keyword>
<dbReference type="Gene3D" id="3.20.20.80">
    <property type="entry name" value="Glycosidases"/>
    <property type="match status" value="1"/>
</dbReference>
<evidence type="ECO:0000313" key="15">
    <source>
        <dbReference type="Proteomes" id="UP000734854"/>
    </source>
</evidence>
<dbReference type="FunFam" id="3.20.20.80:FF:000002">
    <property type="entry name" value="Glucan endo-1,3-beta-glucosidase 3"/>
    <property type="match status" value="1"/>
</dbReference>
<feature type="region of interest" description="Disordered" evidence="11">
    <location>
        <begin position="340"/>
        <end position="363"/>
    </location>
</feature>
<dbReference type="SMART" id="SM00768">
    <property type="entry name" value="X8"/>
    <property type="match status" value="1"/>
</dbReference>
<evidence type="ECO:0000256" key="3">
    <source>
        <dbReference type="ARBA" id="ARBA00012780"/>
    </source>
</evidence>
<reference evidence="14 15" key="1">
    <citation type="submission" date="2020-08" db="EMBL/GenBank/DDBJ databases">
        <title>Plant Genome Project.</title>
        <authorList>
            <person name="Zhang R.-G."/>
        </authorList>
    </citation>
    <scope>NUCLEOTIDE SEQUENCE [LARGE SCALE GENOMIC DNA]</scope>
    <source>
        <tissue evidence="14">Rhizome</tissue>
    </source>
</reference>
<sequence length="464" mass="49722">MTPHLLTIFLLLLSSASASASGRSIGVNYGTLGGNLPSPGQVASFIKNRTIIDSVKIFDANPDILRAFAGTGISVVVAIPNSEIPSLAASRAAADAWVASSIAPFVPATRITLVLIGNEVLHSLDYTLIPHLVPAMVSIAGALVAAGFQGIKVSTAHSLGILEASDPPSTGQFRPGWDRVILAPMLAFHRHARSPFVVNSYPYFGYDANKLDYALFKLRPGSHDPGTGLAYTNMFDAMLDAVHTAMNKLGYGDVDIVVGETGWPSAADNNQYGVSPEYAAAYNHRLVRHVNSGMGTPQMPNRTIETYIFALFNEDQKPGPLAERNWGLFRPDFTPVYNSGVMRRGRRGKDAGAGSGDNNAPSAGGGKWCVAKNEATDEALRANINWTCGTGKVDCAAIQQGGACFDPDTVRSHATYVMNAYYHAAGTQDYNCDFAGTAVFTTTDPSKSRRHITYYYSLCFDYKC</sequence>
<keyword evidence="8 10" id="KW-0326">Glycosidase</keyword>
<dbReference type="SUPFAM" id="SSF51445">
    <property type="entry name" value="(Trans)glycosidases"/>
    <property type="match status" value="1"/>
</dbReference>
<keyword evidence="15" id="KW-1185">Reference proteome</keyword>
<evidence type="ECO:0000256" key="1">
    <source>
        <dbReference type="ARBA" id="ARBA00000382"/>
    </source>
</evidence>
<dbReference type="GO" id="GO:0005975">
    <property type="term" value="P:carbohydrate metabolic process"/>
    <property type="evidence" value="ECO:0007669"/>
    <property type="project" value="InterPro"/>
</dbReference>
<evidence type="ECO:0000256" key="9">
    <source>
        <dbReference type="RuleBase" id="RU004335"/>
    </source>
</evidence>
<keyword evidence="4 12" id="KW-0732">Signal</keyword>
<evidence type="ECO:0000256" key="12">
    <source>
        <dbReference type="SAM" id="SignalP"/>
    </source>
</evidence>
<organism evidence="14 15">
    <name type="scientific">Zingiber officinale</name>
    <name type="common">Ginger</name>
    <name type="synonym">Amomum zingiber</name>
    <dbReference type="NCBI Taxonomy" id="94328"/>
    <lineage>
        <taxon>Eukaryota</taxon>
        <taxon>Viridiplantae</taxon>
        <taxon>Streptophyta</taxon>
        <taxon>Embryophyta</taxon>
        <taxon>Tracheophyta</taxon>
        <taxon>Spermatophyta</taxon>
        <taxon>Magnoliopsida</taxon>
        <taxon>Liliopsida</taxon>
        <taxon>Zingiberales</taxon>
        <taxon>Zingiberaceae</taxon>
        <taxon>Zingiber</taxon>
    </lineage>
</organism>
<evidence type="ECO:0000259" key="13">
    <source>
        <dbReference type="SMART" id="SM00768"/>
    </source>
</evidence>
<evidence type="ECO:0000256" key="6">
    <source>
        <dbReference type="ARBA" id="ARBA00022821"/>
    </source>
</evidence>
<dbReference type="InterPro" id="IPR000490">
    <property type="entry name" value="Glyco_hydro_17"/>
</dbReference>
<protein>
    <recommendedName>
        <fullName evidence="3">glucan endo-1,3-beta-D-glucosidase</fullName>
        <ecNumber evidence="3">3.2.1.39</ecNumber>
    </recommendedName>
</protein>
<feature type="signal peptide" evidence="12">
    <location>
        <begin position="1"/>
        <end position="18"/>
    </location>
</feature>
<evidence type="ECO:0000256" key="4">
    <source>
        <dbReference type="ARBA" id="ARBA00022729"/>
    </source>
</evidence>
<name>A0A8J5BFM9_ZINOF</name>
<evidence type="ECO:0000256" key="10">
    <source>
        <dbReference type="RuleBase" id="RU004336"/>
    </source>
</evidence>
<keyword evidence="6" id="KW-0611">Plant defense</keyword>
<feature type="domain" description="X8" evidence="13">
    <location>
        <begin position="367"/>
        <end position="461"/>
    </location>
</feature>